<dbReference type="FunFam" id="3.90.70.10:FF:000381">
    <property type="entry name" value="Uncharacterized protein"/>
    <property type="match status" value="1"/>
</dbReference>
<dbReference type="GO" id="GO:0004197">
    <property type="term" value="F:cysteine-type endopeptidase activity"/>
    <property type="evidence" value="ECO:0000318"/>
    <property type="project" value="GO_Central"/>
</dbReference>
<dbReference type="PANTHER" id="PTHR12411">
    <property type="entry name" value="CYSTEINE PROTEASE FAMILY C1-RELATED"/>
    <property type="match status" value="1"/>
</dbReference>
<dbReference type="SMART" id="SM00645">
    <property type="entry name" value="Pept_C1"/>
    <property type="match status" value="1"/>
</dbReference>
<dbReference type="KEGG" id="dpx:DAPPUDRAFT_312311"/>
<keyword evidence="7" id="KW-1185">Reference proteome</keyword>
<sequence>MKFLAAILLFTSAVAAATKDEDAWISYKAKFGKRYSAMEEGTRKQNFLTKLRVIEKNNLENKKWQMGQTKFTDLTNTEKNLYRGAKMAKRVPVRTINPEETTSYSNLERALPASIDYRSNKCLQPVKDQGPCSSCWSFAAITPLEFNQCKKTGVAVSLSEQMSVDCDNYNYACTGGDFTLAWQYMEERGGAMKTSVYPYVSGTTKTNGTCKFSSSGVGAQVSFYDWTIPYPNATVSMTYLQNSGPLPTAMKVLDSFFHYTSGVYSDPACILADEYDINHAVVIIGYGTTVATSTVPATPYWIVRNSWGTGWGYNGYFYIQRGVNMCNIESWTAYVKNL</sequence>
<dbReference type="InParanoid" id="E9G0F1"/>
<dbReference type="PRINTS" id="PR00705">
    <property type="entry name" value="PAPAIN"/>
</dbReference>
<reference evidence="6 7" key="1">
    <citation type="journal article" date="2011" name="Science">
        <title>The ecoresponsive genome of Daphnia pulex.</title>
        <authorList>
            <person name="Colbourne J.K."/>
            <person name="Pfrender M.E."/>
            <person name="Gilbert D."/>
            <person name="Thomas W.K."/>
            <person name="Tucker A."/>
            <person name="Oakley T.H."/>
            <person name="Tokishita S."/>
            <person name="Aerts A."/>
            <person name="Arnold G.J."/>
            <person name="Basu M.K."/>
            <person name="Bauer D.J."/>
            <person name="Caceres C.E."/>
            <person name="Carmel L."/>
            <person name="Casola C."/>
            <person name="Choi J.H."/>
            <person name="Detter J.C."/>
            <person name="Dong Q."/>
            <person name="Dusheyko S."/>
            <person name="Eads B.D."/>
            <person name="Frohlich T."/>
            <person name="Geiler-Samerotte K.A."/>
            <person name="Gerlach D."/>
            <person name="Hatcher P."/>
            <person name="Jogdeo S."/>
            <person name="Krijgsveld J."/>
            <person name="Kriventseva E.V."/>
            <person name="Kultz D."/>
            <person name="Laforsch C."/>
            <person name="Lindquist E."/>
            <person name="Lopez J."/>
            <person name="Manak J.R."/>
            <person name="Muller J."/>
            <person name="Pangilinan J."/>
            <person name="Patwardhan R.P."/>
            <person name="Pitluck S."/>
            <person name="Pritham E.J."/>
            <person name="Rechtsteiner A."/>
            <person name="Rho M."/>
            <person name="Rogozin I.B."/>
            <person name="Sakarya O."/>
            <person name="Salamov A."/>
            <person name="Schaack S."/>
            <person name="Shapiro H."/>
            <person name="Shiga Y."/>
            <person name="Skalitzky C."/>
            <person name="Smith Z."/>
            <person name="Souvorov A."/>
            <person name="Sung W."/>
            <person name="Tang Z."/>
            <person name="Tsuchiya D."/>
            <person name="Tu H."/>
            <person name="Vos H."/>
            <person name="Wang M."/>
            <person name="Wolf Y.I."/>
            <person name="Yamagata H."/>
            <person name="Yamada T."/>
            <person name="Ye Y."/>
            <person name="Shaw J.R."/>
            <person name="Andrews J."/>
            <person name="Crease T.J."/>
            <person name="Tang H."/>
            <person name="Lucas S.M."/>
            <person name="Robertson H.M."/>
            <person name="Bork P."/>
            <person name="Koonin E.V."/>
            <person name="Zdobnov E.M."/>
            <person name="Grigoriev I.V."/>
            <person name="Lynch M."/>
            <person name="Boore J.L."/>
        </authorList>
    </citation>
    <scope>NUCLEOTIDE SEQUENCE [LARGE SCALE GENOMIC DNA]</scope>
</reference>
<dbReference type="AlphaFoldDB" id="E9G0F1"/>
<feature type="domain" description="Peptidase C1A papain C-terminal" evidence="4">
    <location>
        <begin position="111"/>
        <end position="336"/>
    </location>
</feature>
<dbReference type="OrthoDB" id="10253408at2759"/>
<dbReference type="STRING" id="6669.E9G0F1"/>
<dbReference type="InterPro" id="IPR000668">
    <property type="entry name" value="Peptidase_C1A_C"/>
</dbReference>
<protein>
    <recommendedName>
        <fullName evidence="8">Peptidase C1A papain C-terminal domain-containing protein</fullName>
    </recommendedName>
</protein>
<dbReference type="GO" id="GO:0005764">
    <property type="term" value="C:lysosome"/>
    <property type="evidence" value="ECO:0000318"/>
    <property type="project" value="GO_Central"/>
</dbReference>
<dbReference type="Pfam" id="PF00112">
    <property type="entry name" value="Peptidase_C1"/>
    <property type="match status" value="1"/>
</dbReference>
<dbReference type="InterPro" id="IPR039417">
    <property type="entry name" value="Peptidase_C1A_papain-like"/>
</dbReference>
<organism evidence="6 7">
    <name type="scientific">Daphnia pulex</name>
    <name type="common">Water flea</name>
    <dbReference type="NCBI Taxonomy" id="6669"/>
    <lineage>
        <taxon>Eukaryota</taxon>
        <taxon>Metazoa</taxon>
        <taxon>Ecdysozoa</taxon>
        <taxon>Arthropoda</taxon>
        <taxon>Crustacea</taxon>
        <taxon>Branchiopoda</taxon>
        <taxon>Diplostraca</taxon>
        <taxon>Cladocera</taxon>
        <taxon>Anomopoda</taxon>
        <taxon>Daphniidae</taxon>
        <taxon>Daphnia</taxon>
    </lineage>
</organism>
<dbReference type="Proteomes" id="UP000000305">
    <property type="component" value="Unassembled WGS sequence"/>
</dbReference>
<evidence type="ECO:0000259" key="4">
    <source>
        <dbReference type="SMART" id="SM00645"/>
    </source>
</evidence>
<dbReference type="eggNOG" id="KOG1543">
    <property type="taxonomic scope" value="Eukaryota"/>
</dbReference>
<dbReference type="InterPro" id="IPR013128">
    <property type="entry name" value="Peptidase_C1A"/>
</dbReference>
<dbReference type="GO" id="GO:0051603">
    <property type="term" value="P:proteolysis involved in protein catabolic process"/>
    <property type="evidence" value="ECO:0000318"/>
    <property type="project" value="GO_Central"/>
</dbReference>
<gene>
    <name evidence="6" type="ORF">DAPPUDRAFT_312311</name>
</gene>
<keyword evidence="3" id="KW-0732">Signal</keyword>
<comment type="similarity">
    <text evidence="1">Belongs to the peptidase C1 family.</text>
</comment>
<dbReference type="InterPro" id="IPR038765">
    <property type="entry name" value="Papain-like_cys_pep_sf"/>
</dbReference>
<keyword evidence="2" id="KW-1015">Disulfide bond</keyword>
<dbReference type="Gene3D" id="3.90.70.10">
    <property type="entry name" value="Cysteine proteinases"/>
    <property type="match status" value="1"/>
</dbReference>
<dbReference type="CDD" id="cd02248">
    <property type="entry name" value="Peptidase_C1A"/>
    <property type="match status" value="1"/>
</dbReference>
<dbReference type="PROSITE" id="PS00640">
    <property type="entry name" value="THIOL_PROTEASE_ASN"/>
    <property type="match status" value="1"/>
</dbReference>
<evidence type="ECO:0000313" key="6">
    <source>
        <dbReference type="EMBL" id="EFX86894.1"/>
    </source>
</evidence>
<feature type="signal peptide" evidence="3">
    <location>
        <begin position="1"/>
        <end position="16"/>
    </location>
</feature>
<evidence type="ECO:0000256" key="2">
    <source>
        <dbReference type="ARBA" id="ARBA00023157"/>
    </source>
</evidence>
<dbReference type="SMART" id="SM00848">
    <property type="entry name" value="Inhibitor_I29"/>
    <property type="match status" value="1"/>
</dbReference>
<dbReference type="FunCoup" id="E9G0F1">
    <property type="interactions" value="106"/>
</dbReference>
<name>E9G0F1_DAPPU</name>
<dbReference type="PROSITE" id="PS00639">
    <property type="entry name" value="THIOL_PROTEASE_HIS"/>
    <property type="match status" value="1"/>
</dbReference>
<evidence type="ECO:0000259" key="5">
    <source>
        <dbReference type="SMART" id="SM00848"/>
    </source>
</evidence>
<evidence type="ECO:0000313" key="7">
    <source>
        <dbReference type="Proteomes" id="UP000000305"/>
    </source>
</evidence>
<dbReference type="EMBL" id="GL732528">
    <property type="protein sequence ID" value="EFX86894.1"/>
    <property type="molecule type" value="Genomic_DNA"/>
</dbReference>
<proteinExistence type="inferred from homology"/>
<accession>E9G0F1</accession>
<feature type="chain" id="PRO_5018699346" description="Peptidase C1A papain C-terminal domain-containing protein" evidence="3">
    <location>
        <begin position="17"/>
        <end position="338"/>
    </location>
</feature>
<evidence type="ECO:0008006" key="8">
    <source>
        <dbReference type="Google" id="ProtNLM"/>
    </source>
</evidence>
<dbReference type="OMA" id="ANCGMAN"/>
<evidence type="ECO:0000256" key="3">
    <source>
        <dbReference type="SAM" id="SignalP"/>
    </source>
</evidence>
<evidence type="ECO:0000256" key="1">
    <source>
        <dbReference type="ARBA" id="ARBA00008455"/>
    </source>
</evidence>
<dbReference type="SUPFAM" id="SSF54001">
    <property type="entry name" value="Cysteine proteinases"/>
    <property type="match status" value="1"/>
</dbReference>
<dbReference type="InterPro" id="IPR025660">
    <property type="entry name" value="Pept_his_AS"/>
</dbReference>
<dbReference type="InterPro" id="IPR013201">
    <property type="entry name" value="Prot_inhib_I29"/>
</dbReference>
<dbReference type="Pfam" id="PF08246">
    <property type="entry name" value="Inhibitor_I29"/>
    <property type="match status" value="1"/>
</dbReference>
<dbReference type="GO" id="GO:0005615">
    <property type="term" value="C:extracellular space"/>
    <property type="evidence" value="ECO:0000318"/>
    <property type="project" value="GO_Central"/>
</dbReference>
<feature type="domain" description="Cathepsin propeptide inhibitor" evidence="5">
    <location>
        <begin position="24"/>
        <end position="79"/>
    </location>
</feature>
<dbReference type="InterPro" id="IPR025661">
    <property type="entry name" value="Pept_asp_AS"/>
</dbReference>
<dbReference type="HOGENOM" id="CLU_012184_1_2_1"/>